<dbReference type="Gene3D" id="1.10.260.40">
    <property type="entry name" value="lambda repressor-like DNA-binding domains"/>
    <property type="match status" value="1"/>
</dbReference>
<protein>
    <submittedName>
        <fullName evidence="2">Helix-turn-helix transcriptional regulator</fullName>
    </submittedName>
</protein>
<evidence type="ECO:0000313" key="3">
    <source>
        <dbReference type="Proteomes" id="UP000823757"/>
    </source>
</evidence>
<dbReference type="GO" id="GO:0003677">
    <property type="term" value="F:DNA binding"/>
    <property type="evidence" value="ECO:0007669"/>
    <property type="project" value="InterPro"/>
</dbReference>
<dbReference type="SUPFAM" id="SSF47413">
    <property type="entry name" value="lambda repressor-like DNA-binding domains"/>
    <property type="match status" value="1"/>
</dbReference>
<reference evidence="2" key="1">
    <citation type="submission" date="2020-10" db="EMBL/GenBank/DDBJ databases">
        <authorList>
            <person name="Gilroy R."/>
        </authorList>
    </citation>
    <scope>NUCLEOTIDE SEQUENCE</scope>
    <source>
        <strain evidence="2">B1-13419</strain>
    </source>
</reference>
<dbReference type="Pfam" id="PF01381">
    <property type="entry name" value="HTH_3"/>
    <property type="match status" value="1"/>
</dbReference>
<comment type="caution">
    <text evidence="2">The sequence shown here is derived from an EMBL/GenBank/DDBJ whole genome shotgun (WGS) entry which is preliminary data.</text>
</comment>
<gene>
    <name evidence="2" type="ORF">IAB91_04120</name>
</gene>
<evidence type="ECO:0000313" key="2">
    <source>
        <dbReference type="EMBL" id="MBO8474463.1"/>
    </source>
</evidence>
<dbReference type="PROSITE" id="PS50943">
    <property type="entry name" value="HTH_CROC1"/>
    <property type="match status" value="1"/>
</dbReference>
<feature type="non-terminal residue" evidence="2">
    <location>
        <position position="1"/>
    </location>
</feature>
<reference evidence="2" key="2">
    <citation type="journal article" date="2021" name="PeerJ">
        <title>Extensive microbial diversity within the chicken gut microbiome revealed by metagenomics and culture.</title>
        <authorList>
            <person name="Gilroy R."/>
            <person name="Ravi A."/>
            <person name="Getino M."/>
            <person name="Pursley I."/>
            <person name="Horton D.L."/>
            <person name="Alikhan N.F."/>
            <person name="Baker D."/>
            <person name="Gharbi K."/>
            <person name="Hall N."/>
            <person name="Watson M."/>
            <person name="Adriaenssens E.M."/>
            <person name="Foster-Nyarko E."/>
            <person name="Jarju S."/>
            <person name="Secka A."/>
            <person name="Antonio M."/>
            <person name="Oren A."/>
            <person name="Chaudhuri R.R."/>
            <person name="La Ragione R."/>
            <person name="Hildebrand F."/>
            <person name="Pallen M.J."/>
        </authorList>
    </citation>
    <scope>NUCLEOTIDE SEQUENCE</scope>
    <source>
        <strain evidence="2">B1-13419</strain>
    </source>
</reference>
<evidence type="ECO:0000259" key="1">
    <source>
        <dbReference type="PROSITE" id="PS50943"/>
    </source>
</evidence>
<dbReference type="InterPro" id="IPR001387">
    <property type="entry name" value="Cro/C1-type_HTH"/>
</dbReference>
<dbReference type="CDD" id="cd00093">
    <property type="entry name" value="HTH_XRE"/>
    <property type="match status" value="1"/>
</dbReference>
<feature type="domain" description="HTH cro/C1-type" evidence="1">
    <location>
        <begin position="1"/>
        <end position="41"/>
    </location>
</feature>
<name>A0A9D9IMR8_9BACT</name>
<dbReference type="EMBL" id="JADIMD010000055">
    <property type="protein sequence ID" value="MBO8474463.1"/>
    <property type="molecule type" value="Genomic_DNA"/>
</dbReference>
<proteinExistence type="predicted"/>
<sequence length="43" mass="4720">LADKMGVKAQYISRIVKGTENLTLETISKLEKALGKDLMSIPD</sequence>
<accession>A0A9D9IMR8</accession>
<dbReference type="Proteomes" id="UP000823757">
    <property type="component" value="Unassembled WGS sequence"/>
</dbReference>
<organism evidence="2 3">
    <name type="scientific">Candidatus Cryptobacteroides faecigallinarum</name>
    <dbReference type="NCBI Taxonomy" id="2840763"/>
    <lineage>
        <taxon>Bacteria</taxon>
        <taxon>Pseudomonadati</taxon>
        <taxon>Bacteroidota</taxon>
        <taxon>Bacteroidia</taxon>
        <taxon>Bacteroidales</taxon>
        <taxon>Candidatus Cryptobacteroides</taxon>
    </lineage>
</organism>
<dbReference type="AlphaFoldDB" id="A0A9D9IMR8"/>
<dbReference type="InterPro" id="IPR010982">
    <property type="entry name" value="Lambda_DNA-bd_dom_sf"/>
</dbReference>